<dbReference type="Gene3D" id="2.60.15.10">
    <property type="entry name" value="F0F1 ATP synthase delta/epsilon subunit, N-terminal"/>
    <property type="match status" value="1"/>
</dbReference>
<sequence>MFNVAVEPGEVRYQAENVWYPAVVSGGFAEITPDYVIMLVASAEHPEEIDFKRAEEARQRAEERLRHKQSIAEYYNSKAALARAMARLKTRGRR</sequence>
<dbReference type="InterPro" id="IPR036771">
    <property type="entry name" value="ATPsynth_dsu/esu_N"/>
</dbReference>
<dbReference type="CDD" id="cd12152">
    <property type="entry name" value="F1-ATPase_delta"/>
    <property type="match status" value="1"/>
</dbReference>
<name>A0A644XXQ3_9ZZZZ</name>
<keyword evidence="2" id="KW-0066">ATP synthesis</keyword>
<reference evidence="4" key="1">
    <citation type="submission" date="2019-08" db="EMBL/GenBank/DDBJ databases">
        <authorList>
            <person name="Kucharzyk K."/>
            <person name="Murdoch R.W."/>
            <person name="Higgins S."/>
            <person name="Loffler F."/>
        </authorList>
    </citation>
    <scope>NUCLEOTIDE SEQUENCE</scope>
</reference>
<organism evidence="4">
    <name type="scientific">bioreactor metagenome</name>
    <dbReference type="NCBI Taxonomy" id="1076179"/>
    <lineage>
        <taxon>unclassified sequences</taxon>
        <taxon>metagenomes</taxon>
        <taxon>ecological metagenomes</taxon>
    </lineage>
</organism>
<dbReference type="SUPFAM" id="SSF51344">
    <property type="entry name" value="Epsilon subunit of F1F0-ATP synthase N-terminal domain"/>
    <property type="match status" value="1"/>
</dbReference>
<dbReference type="Pfam" id="PF00401">
    <property type="entry name" value="ATP-synt_DE"/>
    <property type="match status" value="1"/>
</dbReference>
<proteinExistence type="predicted"/>
<feature type="domain" description="ATP synthase epsilon subunit C-terminal" evidence="3">
    <location>
        <begin position="47"/>
        <end position="90"/>
    </location>
</feature>
<dbReference type="SUPFAM" id="SSF46604">
    <property type="entry name" value="Epsilon subunit of F1F0-ATP synthase C-terminal domain"/>
    <property type="match status" value="1"/>
</dbReference>
<comment type="caution">
    <text evidence="4">The sequence shown here is derived from an EMBL/GenBank/DDBJ whole genome shotgun (WGS) entry which is preliminary data.</text>
</comment>
<accession>A0A644XXQ3</accession>
<dbReference type="Gene3D" id="1.20.5.440">
    <property type="entry name" value="ATP synthase delta/epsilon subunit, C-terminal domain"/>
    <property type="match status" value="1"/>
</dbReference>
<dbReference type="InterPro" id="IPR020547">
    <property type="entry name" value="ATP_synth_F1_esu_C"/>
</dbReference>
<dbReference type="InterPro" id="IPR001469">
    <property type="entry name" value="ATP_synth_F1_dsu/esu"/>
</dbReference>
<dbReference type="InterPro" id="IPR036794">
    <property type="entry name" value="ATP_F1_dsu/esu_C_sf"/>
</dbReference>
<keyword evidence="1" id="KW-0139">CF(1)</keyword>
<evidence type="ECO:0000256" key="2">
    <source>
        <dbReference type="ARBA" id="ARBA00023310"/>
    </source>
</evidence>
<dbReference type="AlphaFoldDB" id="A0A644XXQ3"/>
<protein>
    <submittedName>
        <fullName evidence="4">ATP synthase epsilon chain</fullName>
    </submittedName>
</protein>
<gene>
    <name evidence="4" type="primary">atpC_22</name>
    <name evidence="4" type="ORF">SDC9_65481</name>
</gene>
<evidence type="ECO:0000313" key="4">
    <source>
        <dbReference type="EMBL" id="MPM19063.1"/>
    </source>
</evidence>
<evidence type="ECO:0000256" key="1">
    <source>
        <dbReference type="ARBA" id="ARBA00023196"/>
    </source>
</evidence>
<evidence type="ECO:0000259" key="3">
    <source>
        <dbReference type="Pfam" id="PF00401"/>
    </source>
</evidence>
<dbReference type="GO" id="GO:0045259">
    <property type="term" value="C:proton-transporting ATP synthase complex"/>
    <property type="evidence" value="ECO:0007669"/>
    <property type="project" value="UniProtKB-KW"/>
</dbReference>
<dbReference type="EMBL" id="VSSQ01003102">
    <property type="protein sequence ID" value="MPM19063.1"/>
    <property type="molecule type" value="Genomic_DNA"/>
</dbReference>
<dbReference type="GO" id="GO:0046933">
    <property type="term" value="F:proton-transporting ATP synthase activity, rotational mechanism"/>
    <property type="evidence" value="ECO:0007669"/>
    <property type="project" value="InterPro"/>
</dbReference>